<evidence type="ECO:0000256" key="2">
    <source>
        <dbReference type="SAM" id="SignalP"/>
    </source>
</evidence>
<evidence type="ECO:0000256" key="1">
    <source>
        <dbReference type="SAM" id="Phobius"/>
    </source>
</evidence>
<keyword evidence="2" id="KW-0732">Signal</keyword>
<feature type="transmembrane region" description="Helical" evidence="1">
    <location>
        <begin position="106"/>
        <end position="129"/>
    </location>
</feature>
<keyword evidence="1" id="KW-0472">Membrane</keyword>
<protein>
    <recommendedName>
        <fullName evidence="5">EF-hand domain-containing protein</fullName>
    </recommendedName>
</protein>
<gene>
    <name evidence="3" type="ORF">MSPICULIGERA_LOCUS21683</name>
</gene>
<dbReference type="Proteomes" id="UP001177023">
    <property type="component" value="Unassembled WGS sequence"/>
</dbReference>
<accession>A0AA36GFS3</accession>
<feature type="chain" id="PRO_5041229338" description="EF-hand domain-containing protein" evidence="2">
    <location>
        <begin position="24"/>
        <end position="277"/>
    </location>
</feature>
<dbReference type="EMBL" id="CATQJA010002665">
    <property type="protein sequence ID" value="CAJ0583611.1"/>
    <property type="molecule type" value="Genomic_DNA"/>
</dbReference>
<keyword evidence="1" id="KW-0812">Transmembrane</keyword>
<evidence type="ECO:0000313" key="3">
    <source>
        <dbReference type="EMBL" id="CAJ0583611.1"/>
    </source>
</evidence>
<keyword evidence="4" id="KW-1185">Reference proteome</keyword>
<name>A0AA36GFS3_9BILA</name>
<evidence type="ECO:0008006" key="5">
    <source>
        <dbReference type="Google" id="ProtNLM"/>
    </source>
</evidence>
<feature type="non-terminal residue" evidence="3">
    <location>
        <position position="277"/>
    </location>
</feature>
<reference evidence="3" key="1">
    <citation type="submission" date="2023-06" db="EMBL/GenBank/DDBJ databases">
        <authorList>
            <person name="Delattre M."/>
        </authorList>
    </citation>
    <scope>NUCLEOTIDE SEQUENCE</scope>
    <source>
        <strain evidence="3">AF72</strain>
    </source>
</reference>
<feature type="transmembrane region" description="Helical" evidence="1">
    <location>
        <begin position="47"/>
        <end position="71"/>
    </location>
</feature>
<comment type="caution">
    <text evidence="3">The sequence shown here is derived from an EMBL/GenBank/DDBJ whole genome shotgun (WGS) entry which is preliminary data.</text>
</comment>
<sequence>MHVEVAPLYFLLYHLISSHSVKAMENTSLTTISSTTELAHIRAKRQFMGGFGGGCGCMTMAVCPCAVPIAIPPPIPPPIEPIWGHKMATASWDVGSAKARIRRYPLIIVAIIVLVVLVAVGITLAIIFGTRKHDNHPKKDATLPDQTITFSLYMKDWQTPAPRRKRDASFGDCFKMMQDVNQGFLDEIPKDRNAIISLIDEDGSSTLTPSAFSSMMKQTPSVADTKPSQTARWKEMADQSKLPNLIYFTPCSGNDVDDLKKALDNYADKVHANAPGK</sequence>
<keyword evidence="1" id="KW-1133">Transmembrane helix</keyword>
<organism evidence="3 4">
    <name type="scientific">Mesorhabditis spiculigera</name>
    <dbReference type="NCBI Taxonomy" id="96644"/>
    <lineage>
        <taxon>Eukaryota</taxon>
        <taxon>Metazoa</taxon>
        <taxon>Ecdysozoa</taxon>
        <taxon>Nematoda</taxon>
        <taxon>Chromadorea</taxon>
        <taxon>Rhabditida</taxon>
        <taxon>Rhabditina</taxon>
        <taxon>Rhabditomorpha</taxon>
        <taxon>Rhabditoidea</taxon>
        <taxon>Rhabditidae</taxon>
        <taxon>Mesorhabditinae</taxon>
        <taxon>Mesorhabditis</taxon>
    </lineage>
</organism>
<feature type="signal peptide" evidence="2">
    <location>
        <begin position="1"/>
        <end position="23"/>
    </location>
</feature>
<dbReference type="AlphaFoldDB" id="A0AA36GFS3"/>
<proteinExistence type="predicted"/>
<evidence type="ECO:0000313" key="4">
    <source>
        <dbReference type="Proteomes" id="UP001177023"/>
    </source>
</evidence>